<evidence type="ECO:0000256" key="6">
    <source>
        <dbReference type="ARBA" id="ARBA00030128"/>
    </source>
</evidence>
<evidence type="ECO:0000256" key="7">
    <source>
        <dbReference type="SAM" id="MobiDB-lite"/>
    </source>
</evidence>
<dbReference type="PANTHER" id="PTHR23117">
    <property type="entry name" value="GUANYLATE KINASE-RELATED"/>
    <property type="match status" value="1"/>
</dbReference>
<dbReference type="InterPro" id="IPR008145">
    <property type="entry name" value="GK/Ca_channel_bsu"/>
</dbReference>
<dbReference type="Proteomes" id="UP000179115">
    <property type="component" value="Unassembled WGS sequence"/>
</dbReference>
<dbReference type="EMBL" id="MFLV01000023">
    <property type="protein sequence ID" value="OGG71378.1"/>
    <property type="molecule type" value="Genomic_DNA"/>
</dbReference>
<dbReference type="PROSITE" id="PS50052">
    <property type="entry name" value="GUANYLATE_KINASE_2"/>
    <property type="match status" value="1"/>
</dbReference>
<evidence type="ECO:0000256" key="3">
    <source>
        <dbReference type="ARBA" id="ARBA00016296"/>
    </source>
</evidence>
<organism evidence="9 10">
    <name type="scientific">Candidatus Kaiserbacteria bacterium RIFCSPLOWO2_01_FULL_51_21</name>
    <dbReference type="NCBI Taxonomy" id="1798508"/>
    <lineage>
        <taxon>Bacteria</taxon>
        <taxon>Candidatus Kaiseribacteriota</taxon>
    </lineage>
</organism>
<evidence type="ECO:0000256" key="2">
    <source>
        <dbReference type="ARBA" id="ARBA00012961"/>
    </source>
</evidence>
<dbReference type="GO" id="GO:0004385">
    <property type="term" value="F:GMP kinase activity"/>
    <property type="evidence" value="ECO:0007669"/>
    <property type="project" value="UniProtKB-EC"/>
</dbReference>
<gene>
    <name evidence="9" type="ORF">A3A35_01355</name>
</gene>
<evidence type="ECO:0000259" key="8">
    <source>
        <dbReference type="PROSITE" id="PS50052"/>
    </source>
</evidence>
<dbReference type="AlphaFoldDB" id="A0A1F6ECI3"/>
<dbReference type="STRING" id="1798508.A3A35_01355"/>
<dbReference type="InterPro" id="IPR027417">
    <property type="entry name" value="P-loop_NTPase"/>
</dbReference>
<evidence type="ECO:0000313" key="9">
    <source>
        <dbReference type="EMBL" id="OGG71378.1"/>
    </source>
</evidence>
<dbReference type="GO" id="GO:0005829">
    <property type="term" value="C:cytosol"/>
    <property type="evidence" value="ECO:0007669"/>
    <property type="project" value="TreeGrafter"/>
</dbReference>
<dbReference type="Gene3D" id="3.40.50.300">
    <property type="entry name" value="P-loop containing nucleotide triphosphate hydrolases"/>
    <property type="match status" value="1"/>
</dbReference>
<evidence type="ECO:0000256" key="4">
    <source>
        <dbReference type="ARBA" id="ARBA00022679"/>
    </source>
</evidence>
<dbReference type="InterPro" id="IPR008144">
    <property type="entry name" value="Guanylate_kin-like_dom"/>
</dbReference>
<evidence type="ECO:0000256" key="1">
    <source>
        <dbReference type="ARBA" id="ARBA00005790"/>
    </source>
</evidence>
<dbReference type="CDD" id="cd00071">
    <property type="entry name" value="GMPK"/>
    <property type="match status" value="1"/>
</dbReference>
<protein>
    <recommendedName>
        <fullName evidence="3">Guanylate kinase</fullName>
        <ecNumber evidence="2">2.7.4.8</ecNumber>
    </recommendedName>
    <alternativeName>
        <fullName evidence="6">GMP kinase</fullName>
    </alternativeName>
</protein>
<sequence>MGKLILIFGPSGSGKGILVAHVRATFPQLIFPTSWTTRPPRPGEESGESQSGKKYRFVSKNEFTKHAAEEGFLEWAEYSGHYYGTPKDEVEEAIQRGHTVLQELEIQGIRQLREHFSGSLVTIFIDAGSWDELKRRILLRAPMTPEELEARRRRYEQEIAFKHEANYVVENREGRLEEAKRALVDTIQSILKDNLSS</sequence>
<dbReference type="Gene3D" id="3.30.63.10">
    <property type="entry name" value="Guanylate Kinase phosphate binding domain"/>
    <property type="match status" value="1"/>
</dbReference>
<keyword evidence="5" id="KW-0418">Kinase</keyword>
<feature type="domain" description="Guanylate kinase-like" evidence="8">
    <location>
        <begin position="2"/>
        <end position="188"/>
    </location>
</feature>
<comment type="similarity">
    <text evidence="1">Belongs to the guanylate kinase family.</text>
</comment>
<name>A0A1F6ECI3_9BACT</name>
<dbReference type="EC" id="2.7.4.8" evidence="2"/>
<dbReference type="FunFam" id="3.30.63.10:FF:000002">
    <property type="entry name" value="Guanylate kinase 1"/>
    <property type="match status" value="1"/>
</dbReference>
<dbReference type="Pfam" id="PF00625">
    <property type="entry name" value="Guanylate_kin"/>
    <property type="match status" value="1"/>
</dbReference>
<comment type="caution">
    <text evidence="9">The sequence shown here is derived from an EMBL/GenBank/DDBJ whole genome shotgun (WGS) entry which is preliminary data.</text>
</comment>
<evidence type="ECO:0000256" key="5">
    <source>
        <dbReference type="ARBA" id="ARBA00022777"/>
    </source>
</evidence>
<evidence type="ECO:0000313" key="10">
    <source>
        <dbReference type="Proteomes" id="UP000179115"/>
    </source>
</evidence>
<proteinExistence type="inferred from homology"/>
<keyword evidence="4" id="KW-0808">Transferase</keyword>
<dbReference type="SUPFAM" id="SSF52540">
    <property type="entry name" value="P-loop containing nucleoside triphosphate hydrolases"/>
    <property type="match status" value="1"/>
</dbReference>
<dbReference type="SMART" id="SM00072">
    <property type="entry name" value="GuKc"/>
    <property type="match status" value="1"/>
</dbReference>
<dbReference type="PANTHER" id="PTHR23117:SF13">
    <property type="entry name" value="GUANYLATE KINASE"/>
    <property type="match status" value="1"/>
</dbReference>
<accession>A0A1F6ECI3</accession>
<feature type="region of interest" description="Disordered" evidence="7">
    <location>
        <begin position="33"/>
        <end position="53"/>
    </location>
</feature>
<reference evidence="9 10" key="1">
    <citation type="journal article" date="2016" name="Nat. Commun.">
        <title>Thousands of microbial genomes shed light on interconnected biogeochemical processes in an aquifer system.</title>
        <authorList>
            <person name="Anantharaman K."/>
            <person name="Brown C.T."/>
            <person name="Hug L.A."/>
            <person name="Sharon I."/>
            <person name="Castelle C.J."/>
            <person name="Probst A.J."/>
            <person name="Thomas B.C."/>
            <person name="Singh A."/>
            <person name="Wilkins M.J."/>
            <person name="Karaoz U."/>
            <person name="Brodie E.L."/>
            <person name="Williams K.H."/>
            <person name="Hubbard S.S."/>
            <person name="Banfield J.F."/>
        </authorList>
    </citation>
    <scope>NUCLEOTIDE SEQUENCE [LARGE SCALE GENOMIC DNA]</scope>
</reference>